<accession>A0A9C9K0W5</accession>
<dbReference type="PROSITE" id="PS01031">
    <property type="entry name" value="SHSP"/>
    <property type="match status" value="1"/>
</dbReference>
<dbReference type="CDD" id="cd06464">
    <property type="entry name" value="ACD_sHsps-like"/>
    <property type="match status" value="1"/>
</dbReference>
<reference evidence="4" key="1">
    <citation type="journal article" date="2020" name="mSystems">
        <title>Genome- and Community-Level Interaction Insights into Carbon Utilization and Element Cycling Functions of Hydrothermarchaeota in Hydrothermal Sediment.</title>
        <authorList>
            <person name="Zhou Z."/>
            <person name="Liu Y."/>
            <person name="Xu W."/>
            <person name="Pan J."/>
            <person name="Luo Z.H."/>
            <person name="Li M."/>
        </authorList>
    </citation>
    <scope>NUCLEOTIDE SEQUENCE</scope>
    <source>
        <strain evidence="4">HyVt-388</strain>
    </source>
</reference>
<dbReference type="EMBL" id="DRIG01000096">
    <property type="protein sequence ID" value="HEC79345.1"/>
    <property type="molecule type" value="Genomic_DNA"/>
</dbReference>
<organism evidence="4 5">
    <name type="scientific">candidate division WOR-3 bacterium</name>
    <dbReference type="NCBI Taxonomy" id="2052148"/>
    <lineage>
        <taxon>Bacteria</taxon>
        <taxon>Bacteria division WOR-3</taxon>
    </lineage>
</organism>
<evidence type="ECO:0000313" key="4">
    <source>
        <dbReference type="EMBL" id="HEC79345.1"/>
    </source>
</evidence>
<dbReference type="Gene3D" id="2.60.40.790">
    <property type="match status" value="1"/>
</dbReference>
<evidence type="ECO:0000313" key="5">
    <source>
        <dbReference type="Proteomes" id="UP000885826"/>
    </source>
</evidence>
<evidence type="ECO:0000256" key="2">
    <source>
        <dbReference type="RuleBase" id="RU003616"/>
    </source>
</evidence>
<evidence type="ECO:0000256" key="1">
    <source>
        <dbReference type="PROSITE-ProRule" id="PRU00285"/>
    </source>
</evidence>
<protein>
    <submittedName>
        <fullName evidence="4">Hsp20/alpha crystallin family protein</fullName>
    </submittedName>
</protein>
<dbReference type="AlphaFoldDB" id="A0A9C9K0W5"/>
<dbReference type="InterPro" id="IPR008978">
    <property type="entry name" value="HSP20-like_chaperone"/>
</dbReference>
<feature type="domain" description="SHSP" evidence="3">
    <location>
        <begin position="34"/>
        <end position="145"/>
    </location>
</feature>
<gene>
    <name evidence="4" type="ORF">ENI34_09465</name>
</gene>
<name>A0A9C9K0W5_UNCW3</name>
<comment type="similarity">
    <text evidence="1 2">Belongs to the small heat shock protein (HSP20) family.</text>
</comment>
<dbReference type="SUPFAM" id="SSF49764">
    <property type="entry name" value="HSP20-like chaperones"/>
    <property type="match status" value="1"/>
</dbReference>
<dbReference type="InterPro" id="IPR002068">
    <property type="entry name" value="A-crystallin/Hsp20_dom"/>
</dbReference>
<dbReference type="Pfam" id="PF00011">
    <property type="entry name" value="HSP20"/>
    <property type="match status" value="1"/>
</dbReference>
<dbReference type="Proteomes" id="UP000885826">
    <property type="component" value="Unassembled WGS sequence"/>
</dbReference>
<comment type="caution">
    <text evidence="4">The sequence shown here is derived from an EMBL/GenBank/DDBJ whole genome shotgun (WGS) entry which is preliminary data.</text>
</comment>
<sequence length="145" mass="17072">MKDSLSKLKQDCESKELKVIFNRSPDFDEESLISPFIHWQPLFDLYIVNQEVVVTIELAGVDIKDLSVYINKRYMVVEGVRKSASFMNKDTCIFHNIEIPYGRFYRRIDFPLLIEPREYQFNMCNGLLLIKFPVMKEKVIPVEDG</sequence>
<evidence type="ECO:0000259" key="3">
    <source>
        <dbReference type="PROSITE" id="PS01031"/>
    </source>
</evidence>
<proteinExistence type="inferred from homology"/>